<evidence type="ECO:0000313" key="2">
    <source>
        <dbReference type="EMBL" id="WMV13791.1"/>
    </source>
</evidence>
<keyword evidence="3" id="KW-1185">Reference proteome</keyword>
<dbReference type="PANTHER" id="PTHR33180">
    <property type="entry name" value="PHOTOSYSTEM II CP43 REACTION CENTER PROTEIN"/>
    <property type="match status" value="1"/>
</dbReference>
<name>A0AAF0TCI1_SOLVR</name>
<evidence type="ECO:0000313" key="3">
    <source>
        <dbReference type="Proteomes" id="UP001234989"/>
    </source>
</evidence>
<feature type="compositionally biased region" description="Polar residues" evidence="1">
    <location>
        <begin position="459"/>
        <end position="479"/>
    </location>
</feature>
<dbReference type="Proteomes" id="UP001234989">
    <property type="component" value="Chromosome 2"/>
</dbReference>
<accession>A0AAF0TCI1</accession>
<protein>
    <recommendedName>
        <fullName evidence="4">Integrase core domain containing protein</fullName>
    </recommendedName>
</protein>
<gene>
    <name evidence="2" type="ORF">MTR67_007176</name>
</gene>
<evidence type="ECO:0008006" key="4">
    <source>
        <dbReference type="Google" id="ProtNLM"/>
    </source>
</evidence>
<reference evidence="2" key="1">
    <citation type="submission" date="2023-08" db="EMBL/GenBank/DDBJ databases">
        <title>A de novo genome assembly of Solanum verrucosum Schlechtendal, a Mexican diploid species geographically isolated from the other diploid A-genome species in potato relatives.</title>
        <authorList>
            <person name="Hosaka K."/>
        </authorList>
    </citation>
    <scope>NUCLEOTIDE SEQUENCE</scope>
    <source>
        <tissue evidence="2">Young leaves</tissue>
    </source>
</reference>
<feature type="compositionally biased region" description="Basic and acidic residues" evidence="1">
    <location>
        <begin position="431"/>
        <end position="449"/>
    </location>
</feature>
<feature type="region of interest" description="Disordered" evidence="1">
    <location>
        <begin position="431"/>
        <end position="479"/>
    </location>
</feature>
<proteinExistence type="predicted"/>
<dbReference type="PANTHER" id="PTHR33180:SF31">
    <property type="entry name" value="POLYPROTEIN PROTEIN"/>
    <property type="match status" value="1"/>
</dbReference>
<dbReference type="EMBL" id="CP133613">
    <property type="protein sequence ID" value="WMV13791.1"/>
    <property type="molecule type" value="Genomic_DNA"/>
</dbReference>
<evidence type="ECO:0000256" key="1">
    <source>
        <dbReference type="SAM" id="MobiDB-lite"/>
    </source>
</evidence>
<dbReference type="AlphaFoldDB" id="A0AAF0TCI1"/>
<sequence>MVKLRTQIQNLKRIGGEPLHETWLRFKKLHLQCPTHGVSNDLLLQHFYCSLDLVNKCVIDHLVQGGLMRQLYDVATLLLYNMTTVDREWHTREDQVPTLQLGGGFKSVNVAGTISGQYKDDAKFEALYNEEVQYLGNQMAKNDRYVPSHDNPHPNDPAGLERSRTKEMMSRIFNMIEGFEKMLKELKNDFSTLSQMALPKKWKCTIWKPLEEVEVPDKKVQCNAGAIKIALGMCDGYQIEKKDLKVVARYWFGFISSMMPSQNDSILRHHMTVLGCNKCEGYPASSSDIKRIKLECLRNYAAQRKMPPPYTPPVVDPTTLAVEVNTLAPLVEQEGISSLSIVPFISTIFVSLFVAGMRPTPTPITRPPLTKAMIYQMGSLSLWKDVRVARVEMDMPGIIDKAIERALAPLREKPVTDASVVVDVDDDGKRVDDKLAGEMDKKESKKRSLGETSKVVPSGVSSDSTIPPSVVTGTDAPNESSLLPPLVLLSDIDAPFEASLLETPDECA</sequence>
<organism evidence="2 3">
    <name type="scientific">Solanum verrucosum</name>
    <dbReference type="NCBI Taxonomy" id="315347"/>
    <lineage>
        <taxon>Eukaryota</taxon>
        <taxon>Viridiplantae</taxon>
        <taxon>Streptophyta</taxon>
        <taxon>Embryophyta</taxon>
        <taxon>Tracheophyta</taxon>
        <taxon>Spermatophyta</taxon>
        <taxon>Magnoliopsida</taxon>
        <taxon>eudicotyledons</taxon>
        <taxon>Gunneridae</taxon>
        <taxon>Pentapetalae</taxon>
        <taxon>asterids</taxon>
        <taxon>lamiids</taxon>
        <taxon>Solanales</taxon>
        <taxon>Solanaceae</taxon>
        <taxon>Solanoideae</taxon>
        <taxon>Solaneae</taxon>
        <taxon>Solanum</taxon>
    </lineage>
</organism>